<dbReference type="InterPro" id="IPR008468">
    <property type="entry name" value="DMAP1"/>
</dbReference>
<feature type="region of interest" description="Disordered" evidence="7">
    <location>
        <begin position="285"/>
        <end position="322"/>
    </location>
</feature>
<keyword evidence="5" id="KW-0539">Nucleus</keyword>
<keyword evidence="4" id="KW-0804">Transcription</keyword>
<dbReference type="GO" id="GO:0000122">
    <property type="term" value="P:negative regulation of transcription by RNA polymerase II"/>
    <property type="evidence" value="ECO:0007669"/>
    <property type="project" value="TreeGrafter"/>
</dbReference>
<feature type="region of interest" description="Disordered" evidence="7">
    <location>
        <begin position="483"/>
        <end position="505"/>
    </location>
</feature>
<dbReference type="PANTHER" id="PTHR12855">
    <property type="entry name" value="DNA METHYLTRANSFERASE 1-ASSOCIATED PROTEIN 1 FAMILY MEMBER"/>
    <property type="match status" value="1"/>
</dbReference>
<evidence type="ECO:0000256" key="7">
    <source>
        <dbReference type="SAM" id="MobiDB-lite"/>
    </source>
</evidence>
<dbReference type="FunFam" id="1.10.10.60:FF:000087">
    <property type="entry name" value="DNA methyltransferase 1-associated protein 1"/>
    <property type="match status" value="1"/>
</dbReference>
<proteinExistence type="predicted"/>
<dbReference type="AlphaFoldDB" id="A0AAV5U8P2"/>
<dbReference type="GO" id="GO:0006281">
    <property type="term" value="P:DNA repair"/>
    <property type="evidence" value="ECO:0007669"/>
    <property type="project" value="InterPro"/>
</dbReference>
<sequence>NLIAFSALHSGMFDVKSLVRGSGPQVTGQRDGPLTAGSLTSIEQPKRPVGRPAGVQKRPSNMKRELYNILVTQNREGKDISSMMPSNVHDMYKNPKANMGKRRVRKYQWVPFTNQARSDGLQLHHWERADKNQEEAYCFAKWNKVVNIPTYTDDIYKKHLQATKWTREETDLLFEMCRRFDLRWQVVQDRYETGRLLLTEKSKRDKTDKTFEKRTIEDLKERFYAVLSEVNVLNGLEPVAYDAEHERRRKEQLRKQLERTHEDMEEEERLVEDLKRIEARRKERERKAQDLQKLINMEQHSPSVSGAHSPAPGKKKFIKSKLSGAPGAMPNIAVADIPALSQLRFTEYKSAGSHLRSQEMKLPTNVGQKKLKNIETILEKLKLEMNPMGSNEIVSAYNDFRSNIILLQELKQALQTAEFDLEGVRTRLLHQGAPVFDLEPRMRISTLPDGGYDPSSLEGEGAPGSLRRITSWLDINQPAGIINPRKRKLTQIPPSPMELKKSRKS</sequence>
<organism evidence="9 10">
    <name type="scientific">Pristionchus entomophagus</name>
    <dbReference type="NCBI Taxonomy" id="358040"/>
    <lineage>
        <taxon>Eukaryota</taxon>
        <taxon>Metazoa</taxon>
        <taxon>Ecdysozoa</taxon>
        <taxon>Nematoda</taxon>
        <taxon>Chromadorea</taxon>
        <taxon>Rhabditida</taxon>
        <taxon>Rhabditina</taxon>
        <taxon>Diplogasteromorpha</taxon>
        <taxon>Diplogasteroidea</taxon>
        <taxon>Neodiplogasteridae</taxon>
        <taxon>Pristionchus</taxon>
    </lineage>
</organism>
<dbReference type="Proteomes" id="UP001432027">
    <property type="component" value="Unassembled WGS sequence"/>
</dbReference>
<evidence type="ECO:0000256" key="5">
    <source>
        <dbReference type="ARBA" id="ARBA00023242"/>
    </source>
</evidence>
<evidence type="ECO:0000256" key="3">
    <source>
        <dbReference type="ARBA" id="ARBA00023015"/>
    </source>
</evidence>
<evidence type="ECO:0000256" key="4">
    <source>
        <dbReference type="ARBA" id="ARBA00023163"/>
    </source>
</evidence>
<evidence type="ECO:0000313" key="10">
    <source>
        <dbReference type="Proteomes" id="UP001432027"/>
    </source>
</evidence>
<reference evidence="9" key="1">
    <citation type="submission" date="2023-10" db="EMBL/GenBank/DDBJ databases">
        <title>Genome assembly of Pristionchus species.</title>
        <authorList>
            <person name="Yoshida K."/>
            <person name="Sommer R.J."/>
        </authorList>
    </citation>
    <scope>NUCLEOTIDE SEQUENCE</scope>
    <source>
        <strain evidence="9">RS0144</strain>
    </source>
</reference>
<feature type="non-terminal residue" evidence="9">
    <location>
        <position position="1"/>
    </location>
</feature>
<protein>
    <recommendedName>
        <fullName evidence="6">DNA methyltransferase 1-associated protein 1</fullName>
    </recommendedName>
</protein>
<dbReference type="InterPro" id="IPR001005">
    <property type="entry name" value="SANT/Myb"/>
</dbReference>
<dbReference type="GO" id="GO:0035267">
    <property type="term" value="C:NuA4 histone acetyltransferase complex"/>
    <property type="evidence" value="ECO:0007669"/>
    <property type="project" value="InterPro"/>
</dbReference>
<evidence type="ECO:0000256" key="1">
    <source>
        <dbReference type="ARBA" id="ARBA00004123"/>
    </source>
</evidence>
<feature type="domain" description="Myb-like" evidence="8">
    <location>
        <begin position="161"/>
        <end position="229"/>
    </location>
</feature>
<keyword evidence="10" id="KW-1185">Reference proteome</keyword>
<dbReference type="Gene3D" id="1.10.10.60">
    <property type="entry name" value="Homeodomain-like"/>
    <property type="match status" value="1"/>
</dbReference>
<name>A0AAV5U8P2_9BILA</name>
<evidence type="ECO:0000256" key="6">
    <source>
        <dbReference type="ARBA" id="ARBA00067416"/>
    </source>
</evidence>
<evidence type="ECO:0000256" key="2">
    <source>
        <dbReference type="ARBA" id="ARBA00022853"/>
    </source>
</evidence>
<keyword evidence="3" id="KW-0805">Transcription regulation</keyword>
<accession>A0AAV5U8P2</accession>
<feature type="region of interest" description="Disordered" evidence="7">
    <location>
        <begin position="21"/>
        <end position="58"/>
    </location>
</feature>
<dbReference type="EMBL" id="BTSX01000005">
    <property type="protein sequence ID" value="GMT02484.1"/>
    <property type="molecule type" value="Genomic_DNA"/>
</dbReference>
<dbReference type="InterPro" id="IPR032563">
    <property type="entry name" value="DAMP1_SANT-like"/>
</dbReference>
<dbReference type="PANTHER" id="PTHR12855:SF10">
    <property type="entry name" value="DNA METHYLTRANSFERASE 1-ASSOCIATED PROTEIN 1"/>
    <property type="match status" value="1"/>
</dbReference>
<evidence type="ECO:0000313" key="9">
    <source>
        <dbReference type="EMBL" id="GMT02484.1"/>
    </source>
</evidence>
<dbReference type="GO" id="GO:0000812">
    <property type="term" value="C:Swr1 complex"/>
    <property type="evidence" value="ECO:0007669"/>
    <property type="project" value="TreeGrafter"/>
</dbReference>
<keyword evidence="2" id="KW-0156">Chromatin regulator</keyword>
<evidence type="ECO:0000259" key="8">
    <source>
        <dbReference type="SMART" id="SM00717"/>
    </source>
</evidence>
<dbReference type="InterPro" id="IPR027109">
    <property type="entry name" value="Swc4/Dmap1"/>
</dbReference>
<dbReference type="Pfam" id="PF05499">
    <property type="entry name" value="DMAP1"/>
    <property type="match status" value="1"/>
</dbReference>
<dbReference type="SMART" id="SM00717">
    <property type="entry name" value="SANT"/>
    <property type="match status" value="1"/>
</dbReference>
<comment type="subcellular location">
    <subcellularLocation>
        <location evidence="1">Nucleus</location>
    </subcellularLocation>
</comment>
<dbReference type="GO" id="GO:0003714">
    <property type="term" value="F:transcription corepressor activity"/>
    <property type="evidence" value="ECO:0007669"/>
    <property type="project" value="TreeGrafter"/>
</dbReference>
<gene>
    <name evidence="9" type="ORF">PENTCL1PPCAC_24658</name>
</gene>
<dbReference type="Pfam" id="PF16282">
    <property type="entry name" value="SANT_DAMP1_like"/>
    <property type="match status" value="1"/>
</dbReference>
<comment type="caution">
    <text evidence="9">The sequence shown here is derived from an EMBL/GenBank/DDBJ whole genome shotgun (WGS) entry which is preliminary data.</text>
</comment>
<dbReference type="GO" id="GO:0006338">
    <property type="term" value="P:chromatin remodeling"/>
    <property type="evidence" value="ECO:0007669"/>
    <property type="project" value="InterPro"/>
</dbReference>